<keyword evidence="1" id="KW-0812">Transmembrane</keyword>
<evidence type="ECO:0000313" key="3">
    <source>
        <dbReference type="Proteomes" id="UP000053923"/>
    </source>
</evidence>
<gene>
    <name evidence="2" type="ORF">ADL12_02700</name>
</gene>
<proteinExistence type="predicted"/>
<evidence type="ECO:0000313" key="2">
    <source>
        <dbReference type="EMBL" id="KUL46183.1"/>
    </source>
</evidence>
<keyword evidence="1" id="KW-0472">Membrane</keyword>
<dbReference type="AlphaFoldDB" id="A0A0X3VN37"/>
<feature type="transmembrane region" description="Helical" evidence="1">
    <location>
        <begin position="108"/>
        <end position="128"/>
    </location>
</feature>
<dbReference type="EMBL" id="LLZG01000007">
    <property type="protein sequence ID" value="KUL46183.1"/>
    <property type="molecule type" value="Genomic_DNA"/>
</dbReference>
<keyword evidence="1" id="KW-1133">Transmembrane helix</keyword>
<feature type="transmembrane region" description="Helical" evidence="1">
    <location>
        <begin position="291"/>
        <end position="312"/>
    </location>
</feature>
<dbReference type="Proteomes" id="UP000053923">
    <property type="component" value="Unassembled WGS sequence"/>
</dbReference>
<sequence length="316" mass="34438">MLGLTASLLGYALFAAWLGIHAHDYLTARDRATATASGVVAEDGVGDEDDIRVRWTDSSGHTHVQRFGIYDTDRYEKGRRFPVAYDPGAADPRGFPADPDETAAEDDLLIPVFLLGVAMLPLWGVWAWRGLRFRLTARRPGRPMTAAVRFGERLPTMWHGSATTWLVLAEPGRPERPVRWQRVMWHPALDAHVGQIPVTVRHAGRGRRPAVVELADGTRLVPLDRLRHSAPAYPLLDDQEAVPNDLRDAFVIPSGTVLRPAHAWWHQGALTAALGTVMGVTGAFLTADGTLVAVVGWALAGATLLTASWSLAAPRP</sequence>
<name>A0A0X3VN37_9ACTN</name>
<evidence type="ECO:0000256" key="1">
    <source>
        <dbReference type="SAM" id="Phobius"/>
    </source>
</evidence>
<evidence type="ECO:0008006" key="4">
    <source>
        <dbReference type="Google" id="ProtNLM"/>
    </source>
</evidence>
<organism evidence="2 3">
    <name type="scientific">Streptomyces regalis</name>
    <dbReference type="NCBI Taxonomy" id="68262"/>
    <lineage>
        <taxon>Bacteria</taxon>
        <taxon>Bacillati</taxon>
        <taxon>Actinomycetota</taxon>
        <taxon>Actinomycetes</taxon>
        <taxon>Kitasatosporales</taxon>
        <taxon>Streptomycetaceae</taxon>
        <taxon>Streptomyces</taxon>
    </lineage>
</organism>
<protein>
    <recommendedName>
        <fullName evidence="4">DUF3592 domain-containing protein</fullName>
    </recommendedName>
</protein>
<keyword evidence="3" id="KW-1185">Reference proteome</keyword>
<comment type="caution">
    <text evidence="2">The sequence shown here is derived from an EMBL/GenBank/DDBJ whole genome shotgun (WGS) entry which is preliminary data.</text>
</comment>
<feature type="transmembrane region" description="Helical" evidence="1">
    <location>
        <begin position="268"/>
        <end position="285"/>
    </location>
</feature>
<reference evidence="3" key="1">
    <citation type="submission" date="2015-10" db="EMBL/GenBank/DDBJ databases">
        <authorList>
            <person name="Ju K.-S."/>
            <person name="Doroghazi J.R."/>
            <person name="Metcalf W.W."/>
        </authorList>
    </citation>
    <scope>NUCLEOTIDE SEQUENCE [LARGE SCALE GENOMIC DNA]</scope>
    <source>
        <strain evidence="3">NRRL 3151</strain>
    </source>
</reference>
<accession>A0A0X3VN37</accession>